<reference evidence="3 4" key="1">
    <citation type="submission" date="2017-02" db="EMBL/GenBank/DDBJ databases">
        <title>Genome sequence of the nitrite-oxidizing bacterium Nitrobacter vulgaris strain Ab1.</title>
        <authorList>
            <person name="Mellbye B.L."/>
            <person name="Davis E.W."/>
            <person name="Spieck E."/>
            <person name="Chang J.H."/>
            <person name="Bottomley P.J."/>
            <person name="Sayavedra-Soto L.A."/>
        </authorList>
    </citation>
    <scope>NUCLEOTIDE SEQUENCE [LARGE SCALE GENOMIC DNA]</scope>
    <source>
        <strain evidence="3 4">Ab1</strain>
    </source>
</reference>
<feature type="domain" description="DUF927" evidence="2">
    <location>
        <begin position="364"/>
        <end position="642"/>
    </location>
</feature>
<dbReference type="Gene3D" id="3.90.580.10">
    <property type="entry name" value="Zinc finger, CHC2-type domain"/>
    <property type="match status" value="1"/>
</dbReference>
<proteinExistence type="predicted"/>
<dbReference type="STRING" id="29421.B2M20_03060"/>
<dbReference type="AlphaFoldDB" id="A0A1V4I2Q9"/>
<dbReference type="SUPFAM" id="SSF57783">
    <property type="entry name" value="Zinc beta-ribbon"/>
    <property type="match status" value="1"/>
</dbReference>
<keyword evidence="4" id="KW-1185">Reference proteome</keyword>
<evidence type="ECO:0000313" key="4">
    <source>
        <dbReference type="Proteomes" id="UP000189940"/>
    </source>
</evidence>
<evidence type="ECO:0000256" key="1">
    <source>
        <dbReference type="SAM" id="MobiDB-lite"/>
    </source>
</evidence>
<sequence>MGAVNQAFEHSGRIDFAAVSHAAQSALASLVHDWLPDGKREGSEWVDRNPTRCDTRPGSFKINLSTGVWSDFATGEAGGDAIDLLAYLKGISKLDAARAIAHRLGVTGGTASTSHPAKQPNPTPPPIDLNAAPTFPPRTPSDQDGKPRFVVAGDEGPRIRDDEKRRHVYRVGGVPVRIKIMRKDGNAMNVYRVMDTDGATGWQYRKPEGYAAVPYFTGRNPFEGEQDQFIHWLEGEKDTETLARIGLPAFTFGGCGDGLPAGCEKYLTGRNVVILADNDDEGRNHADKKAALAFSVVASVRLVHFDDVPKKGDVSDWIEAGHTADDLRARVDATLLWTPPADETGSDTKEEDAGATVLPYGYKFTERGLMWLNPDSDEKPPIQIAGHFDILAETRDGEGGSWGLLLHWKDHDGREHRYALPRAMLAGDGSEARRALLDGGMFIAPSAGARTQFNSFLLQVRSPNRARATQRVGWHGNSFVLPDDCFGADQRDMLLLQSATAHEHSFRQKGTLQDWQDQVARYAIGNSRLVVALSAAFAGPLIGPCSAEGGGLHFRGASSTGKSTALLVAGSVWGGGEVTGFVRSWRATANGLEGVALGHSDTLLCLDELSQLAAKDAGEAAYMLGNGSGKSRSSRDGSARRAAKWRVMFLSSGEISLADKVAEDGRGRRLAAGQQVRIVDIPADAGAGMGLFENLHGFDSAEALSRHLRGATMQNYGVAAREYLAAVVSNIDVLRKQVTDLVRAFCEQFVPAGADGQVERVAQRFGLVAAGGEIAVRCGVVPWQRGEATLAAGRCFEDWLAVRGGIEPAEAREGIDQVRSFLLANGMARFIPAWEDDQDKRIQPRDVAGYRQKVGDGWDYFITTTAWKEEVCRALDARRVAAILDQKGMLVTDNPRHRAKVVRVPGHGCLRLYHLPARFLEADCDA</sequence>
<evidence type="ECO:0000313" key="3">
    <source>
        <dbReference type="EMBL" id="OPH84130.1"/>
    </source>
</evidence>
<evidence type="ECO:0000259" key="2">
    <source>
        <dbReference type="Pfam" id="PF06048"/>
    </source>
</evidence>
<dbReference type="EMBL" id="MWPQ01000009">
    <property type="protein sequence ID" value="OPH84130.1"/>
    <property type="molecule type" value="Genomic_DNA"/>
</dbReference>
<dbReference type="InterPro" id="IPR036977">
    <property type="entry name" value="DNA_primase_Znf_CHC2"/>
</dbReference>
<dbReference type="GO" id="GO:0008270">
    <property type="term" value="F:zinc ion binding"/>
    <property type="evidence" value="ECO:0007669"/>
    <property type="project" value="InterPro"/>
</dbReference>
<dbReference type="GO" id="GO:0003677">
    <property type="term" value="F:DNA binding"/>
    <property type="evidence" value="ECO:0007669"/>
    <property type="project" value="InterPro"/>
</dbReference>
<dbReference type="RefSeq" id="WP_079445634.1">
    <property type="nucleotide sequence ID" value="NZ_MWPQ01000009.1"/>
</dbReference>
<feature type="region of interest" description="Disordered" evidence="1">
    <location>
        <begin position="109"/>
        <end position="157"/>
    </location>
</feature>
<dbReference type="Pfam" id="PF06048">
    <property type="entry name" value="DUF927"/>
    <property type="match status" value="1"/>
</dbReference>
<dbReference type="Proteomes" id="UP000189940">
    <property type="component" value="Unassembled WGS sequence"/>
</dbReference>
<dbReference type="InterPro" id="IPR009270">
    <property type="entry name" value="DUF927"/>
</dbReference>
<dbReference type="OrthoDB" id="9811157at2"/>
<organism evidence="3 4">
    <name type="scientific">Nitrobacter vulgaris</name>
    <dbReference type="NCBI Taxonomy" id="29421"/>
    <lineage>
        <taxon>Bacteria</taxon>
        <taxon>Pseudomonadati</taxon>
        <taxon>Pseudomonadota</taxon>
        <taxon>Alphaproteobacteria</taxon>
        <taxon>Hyphomicrobiales</taxon>
        <taxon>Nitrobacteraceae</taxon>
        <taxon>Nitrobacter</taxon>
    </lineage>
</organism>
<accession>A0A1V4I2Q9</accession>
<dbReference type="GO" id="GO:0006260">
    <property type="term" value="P:DNA replication"/>
    <property type="evidence" value="ECO:0007669"/>
    <property type="project" value="InterPro"/>
</dbReference>
<name>A0A1V4I2Q9_NITVU</name>
<comment type="caution">
    <text evidence="3">The sequence shown here is derived from an EMBL/GenBank/DDBJ whole genome shotgun (WGS) entry which is preliminary data.</text>
</comment>
<protein>
    <recommendedName>
        <fullName evidence="2">DUF927 domain-containing protein</fullName>
    </recommendedName>
</protein>
<gene>
    <name evidence="3" type="ORF">B2M20_03060</name>
</gene>